<dbReference type="EMBL" id="AP014965">
    <property type="protein sequence ID" value="BAT07464.1"/>
    <property type="molecule type" value="Genomic_DNA"/>
</dbReference>
<dbReference type="PaxDb" id="39947-A0A0P0XK23"/>
<gene>
    <name evidence="2" type="ordered locus">Os09g0323601</name>
    <name evidence="2" type="ORF">OSNPB_090323601</name>
</gene>
<evidence type="ECO:0000313" key="3">
    <source>
        <dbReference type="Proteomes" id="UP000059680"/>
    </source>
</evidence>
<dbReference type="InParanoid" id="A0A0P0XK23"/>
<feature type="region of interest" description="Disordered" evidence="1">
    <location>
        <begin position="163"/>
        <end position="183"/>
    </location>
</feature>
<keyword evidence="3" id="KW-1185">Reference proteome</keyword>
<proteinExistence type="predicted"/>
<dbReference type="Gene3D" id="1.25.40.20">
    <property type="entry name" value="Ankyrin repeat-containing domain"/>
    <property type="match status" value="1"/>
</dbReference>
<name>A0A0P0XK23_ORYSJ</name>
<reference evidence="2 3" key="2">
    <citation type="journal article" date="2013" name="Plant Cell Physiol.">
        <title>Rice Annotation Project Database (RAP-DB): an integrative and interactive database for rice genomics.</title>
        <authorList>
            <person name="Sakai H."/>
            <person name="Lee S.S."/>
            <person name="Tanaka T."/>
            <person name="Numa H."/>
            <person name="Kim J."/>
            <person name="Kawahara Y."/>
            <person name="Wakimoto H."/>
            <person name="Yang C.C."/>
            <person name="Iwamoto M."/>
            <person name="Abe T."/>
            <person name="Yamada Y."/>
            <person name="Muto A."/>
            <person name="Inokuchi H."/>
            <person name="Ikemura T."/>
            <person name="Matsumoto T."/>
            <person name="Sasaki T."/>
            <person name="Itoh T."/>
        </authorList>
    </citation>
    <scope>NUCLEOTIDE SEQUENCE [LARGE SCALE GENOMIC DNA]</scope>
    <source>
        <strain evidence="3">cv. Nipponbare</strain>
    </source>
</reference>
<dbReference type="InterPro" id="IPR036770">
    <property type="entry name" value="Ankyrin_rpt-contain_sf"/>
</dbReference>
<evidence type="ECO:0000256" key="1">
    <source>
        <dbReference type="SAM" id="MobiDB-lite"/>
    </source>
</evidence>
<dbReference type="STRING" id="39947.A0A0P0XK23"/>
<reference evidence="3" key="1">
    <citation type="journal article" date="2005" name="Nature">
        <title>The map-based sequence of the rice genome.</title>
        <authorList>
            <consortium name="International rice genome sequencing project (IRGSP)"/>
            <person name="Matsumoto T."/>
            <person name="Wu J."/>
            <person name="Kanamori H."/>
            <person name="Katayose Y."/>
            <person name="Fujisawa M."/>
            <person name="Namiki N."/>
            <person name="Mizuno H."/>
            <person name="Yamamoto K."/>
            <person name="Antonio B.A."/>
            <person name="Baba T."/>
            <person name="Sakata K."/>
            <person name="Nagamura Y."/>
            <person name="Aoki H."/>
            <person name="Arikawa K."/>
            <person name="Arita K."/>
            <person name="Bito T."/>
            <person name="Chiden Y."/>
            <person name="Fujitsuka N."/>
            <person name="Fukunaka R."/>
            <person name="Hamada M."/>
            <person name="Harada C."/>
            <person name="Hayashi A."/>
            <person name="Hijishita S."/>
            <person name="Honda M."/>
            <person name="Hosokawa S."/>
            <person name="Ichikawa Y."/>
            <person name="Idonuma A."/>
            <person name="Iijima M."/>
            <person name="Ikeda M."/>
            <person name="Ikeno M."/>
            <person name="Ito K."/>
            <person name="Ito S."/>
            <person name="Ito T."/>
            <person name="Ito Y."/>
            <person name="Ito Y."/>
            <person name="Iwabuchi A."/>
            <person name="Kamiya K."/>
            <person name="Karasawa W."/>
            <person name="Kurita K."/>
            <person name="Katagiri S."/>
            <person name="Kikuta A."/>
            <person name="Kobayashi H."/>
            <person name="Kobayashi N."/>
            <person name="Machita K."/>
            <person name="Maehara T."/>
            <person name="Masukawa M."/>
            <person name="Mizubayashi T."/>
            <person name="Mukai Y."/>
            <person name="Nagasaki H."/>
            <person name="Nagata Y."/>
            <person name="Naito S."/>
            <person name="Nakashima M."/>
            <person name="Nakama Y."/>
            <person name="Nakamichi Y."/>
            <person name="Nakamura M."/>
            <person name="Meguro A."/>
            <person name="Negishi M."/>
            <person name="Ohta I."/>
            <person name="Ohta T."/>
            <person name="Okamoto M."/>
            <person name="Ono N."/>
            <person name="Saji S."/>
            <person name="Sakaguchi M."/>
            <person name="Sakai K."/>
            <person name="Shibata M."/>
            <person name="Shimokawa T."/>
            <person name="Song J."/>
            <person name="Takazaki Y."/>
            <person name="Terasawa K."/>
            <person name="Tsugane M."/>
            <person name="Tsuji K."/>
            <person name="Ueda S."/>
            <person name="Waki K."/>
            <person name="Yamagata H."/>
            <person name="Yamamoto M."/>
            <person name="Yamamoto S."/>
            <person name="Yamane H."/>
            <person name="Yoshiki S."/>
            <person name="Yoshihara R."/>
            <person name="Yukawa K."/>
            <person name="Zhong H."/>
            <person name="Yano M."/>
            <person name="Yuan Q."/>
            <person name="Ouyang S."/>
            <person name="Liu J."/>
            <person name="Jones K.M."/>
            <person name="Gansberger K."/>
            <person name="Moffat K."/>
            <person name="Hill J."/>
            <person name="Bera J."/>
            <person name="Fadrosh D."/>
            <person name="Jin S."/>
            <person name="Johri S."/>
            <person name="Kim M."/>
            <person name="Overton L."/>
            <person name="Reardon M."/>
            <person name="Tsitrin T."/>
            <person name="Vuong H."/>
            <person name="Weaver B."/>
            <person name="Ciecko A."/>
            <person name="Tallon L."/>
            <person name="Jackson J."/>
            <person name="Pai G."/>
            <person name="Aken S.V."/>
            <person name="Utterback T."/>
            <person name="Reidmuller S."/>
            <person name="Feldblyum T."/>
            <person name="Hsiao J."/>
            <person name="Zismann V."/>
            <person name="Iobst S."/>
            <person name="de Vazeille A.R."/>
            <person name="Buell C.R."/>
            <person name="Ying K."/>
            <person name="Li Y."/>
            <person name="Lu T."/>
            <person name="Huang Y."/>
            <person name="Zhao Q."/>
            <person name="Feng Q."/>
            <person name="Zhang L."/>
            <person name="Zhu J."/>
            <person name="Weng Q."/>
            <person name="Mu J."/>
            <person name="Lu Y."/>
            <person name="Fan D."/>
            <person name="Liu Y."/>
            <person name="Guan J."/>
            <person name="Zhang Y."/>
            <person name="Yu S."/>
            <person name="Liu X."/>
            <person name="Zhang Y."/>
            <person name="Hong G."/>
            <person name="Han B."/>
            <person name="Choisne N."/>
            <person name="Demange N."/>
            <person name="Orjeda G."/>
            <person name="Samain S."/>
            <person name="Cattolico L."/>
            <person name="Pelletier E."/>
            <person name="Couloux A."/>
            <person name="Segurens B."/>
            <person name="Wincker P."/>
            <person name="D'Hont A."/>
            <person name="Scarpelli C."/>
            <person name="Weissenbach J."/>
            <person name="Salanoubat M."/>
            <person name="Quetier F."/>
            <person name="Yu Y."/>
            <person name="Kim H.R."/>
            <person name="Rambo T."/>
            <person name="Currie J."/>
            <person name="Collura K."/>
            <person name="Luo M."/>
            <person name="Yang T."/>
            <person name="Ammiraju J.S.S."/>
            <person name="Engler F."/>
            <person name="Soderlund C."/>
            <person name="Wing R.A."/>
            <person name="Palmer L.E."/>
            <person name="de la Bastide M."/>
            <person name="Spiegel L."/>
            <person name="Nascimento L."/>
            <person name="Zutavern T."/>
            <person name="O'Shaughnessy A."/>
            <person name="Dike S."/>
            <person name="Dedhia N."/>
            <person name="Preston R."/>
            <person name="Balija V."/>
            <person name="McCombie W.R."/>
            <person name="Chow T."/>
            <person name="Chen H."/>
            <person name="Chung M."/>
            <person name="Chen C."/>
            <person name="Shaw J."/>
            <person name="Wu H."/>
            <person name="Hsiao K."/>
            <person name="Chao Y."/>
            <person name="Chu M."/>
            <person name="Cheng C."/>
            <person name="Hour A."/>
            <person name="Lee P."/>
            <person name="Lin S."/>
            <person name="Lin Y."/>
            <person name="Liou J."/>
            <person name="Liu S."/>
            <person name="Hsing Y."/>
            <person name="Raghuvanshi S."/>
            <person name="Mohanty A."/>
            <person name="Bharti A.K."/>
            <person name="Gaur A."/>
            <person name="Gupta V."/>
            <person name="Kumar D."/>
            <person name="Ravi V."/>
            <person name="Vij S."/>
            <person name="Kapur A."/>
            <person name="Khurana P."/>
            <person name="Khurana P."/>
            <person name="Khurana J.P."/>
            <person name="Tyagi A.K."/>
            <person name="Gaikwad K."/>
            <person name="Singh A."/>
            <person name="Dalal V."/>
            <person name="Srivastava S."/>
            <person name="Dixit A."/>
            <person name="Pal A.K."/>
            <person name="Ghazi I.A."/>
            <person name="Yadav M."/>
            <person name="Pandit A."/>
            <person name="Bhargava A."/>
            <person name="Sureshbabu K."/>
            <person name="Batra K."/>
            <person name="Sharma T.R."/>
            <person name="Mohapatra T."/>
            <person name="Singh N.K."/>
            <person name="Messing J."/>
            <person name="Nelson A.B."/>
            <person name="Fuks G."/>
            <person name="Kavchok S."/>
            <person name="Keizer G."/>
            <person name="Linton E."/>
            <person name="Llaca V."/>
            <person name="Song R."/>
            <person name="Tanyolac B."/>
            <person name="Young S."/>
            <person name="Ho-Il K."/>
            <person name="Hahn J.H."/>
            <person name="Sangsakoo G."/>
            <person name="Vanavichit A."/>
            <person name="de Mattos Luiz.A.T."/>
            <person name="Zimmer P.D."/>
            <person name="Malone G."/>
            <person name="Dellagostin O."/>
            <person name="de Oliveira A.C."/>
            <person name="Bevan M."/>
            <person name="Bancroft I."/>
            <person name="Minx P."/>
            <person name="Cordum H."/>
            <person name="Wilson R."/>
            <person name="Cheng Z."/>
            <person name="Jin W."/>
            <person name="Jiang J."/>
            <person name="Leong S.A."/>
            <person name="Iwama H."/>
            <person name="Gojobori T."/>
            <person name="Itoh T."/>
            <person name="Niimura Y."/>
            <person name="Fujii Y."/>
            <person name="Habara T."/>
            <person name="Sakai H."/>
            <person name="Sato Y."/>
            <person name="Wilson G."/>
            <person name="Kumar K."/>
            <person name="McCouch S."/>
            <person name="Juretic N."/>
            <person name="Hoen D."/>
            <person name="Wright S."/>
            <person name="Bruskiewich R."/>
            <person name="Bureau T."/>
            <person name="Miyao A."/>
            <person name="Hirochika H."/>
            <person name="Nishikawa T."/>
            <person name="Kadowaki K."/>
            <person name="Sugiura M."/>
            <person name="Burr B."/>
            <person name="Sasaki T."/>
        </authorList>
    </citation>
    <scope>NUCLEOTIDE SEQUENCE [LARGE SCALE GENOMIC DNA]</scope>
    <source>
        <strain evidence="3">cv. Nipponbare</strain>
    </source>
</reference>
<sequence>MVWDTYQRLEQWLRPPVEPYLPPATLLLATNVHTMASPAAETSPPSTPSLPHCLLPHPAAGGGERQFVKALLADPAAPDLNAVTTGGVGGGNTLLHMAAPGGHAPLVCLLHREHGLDTRLHLTARVGAQKVIAASSSSVAVAASPPPLPPHPGHQQVGMSASIGQSASATTTRTRRTSPVTSTAPPAAFAIAPIADKHPKPLTICHRSGGIFVIFYAISD</sequence>
<evidence type="ECO:0000313" key="2">
    <source>
        <dbReference type="EMBL" id="BAT07464.1"/>
    </source>
</evidence>
<feature type="compositionally biased region" description="Low complexity" evidence="1">
    <location>
        <begin position="166"/>
        <end position="183"/>
    </location>
</feature>
<reference evidence="2 3" key="3">
    <citation type="journal article" date="2013" name="Rice">
        <title>Improvement of the Oryza sativa Nipponbare reference genome using next generation sequence and optical map data.</title>
        <authorList>
            <person name="Kawahara Y."/>
            <person name="de la Bastide M."/>
            <person name="Hamilton J.P."/>
            <person name="Kanamori H."/>
            <person name="McCombie W.R."/>
            <person name="Ouyang S."/>
            <person name="Schwartz D.C."/>
            <person name="Tanaka T."/>
            <person name="Wu J."/>
            <person name="Zhou S."/>
            <person name="Childs K.L."/>
            <person name="Davidson R.M."/>
            <person name="Lin H."/>
            <person name="Quesada-Ocampo L."/>
            <person name="Vaillancourt B."/>
            <person name="Sakai H."/>
            <person name="Lee S.S."/>
            <person name="Kim J."/>
            <person name="Numa H."/>
            <person name="Itoh T."/>
            <person name="Buell C.R."/>
            <person name="Matsumoto T."/>
        </authorList>
    </citation>
    <scope>NUCLEOTIDE SEQUENCE [LARGE SCALE GENOMIC DNA]</scope>
    <source>
        <strain evidence="3">cv. Nipponbare</strain>
    </source>
</reference>
<dbReference type="AlphaFoldDB" id="A0A0P0XK23"/>
<organism evidence="2 3">
    <name type="scientific">Oryza sativa subsp. japonica</name>
    <name type="common">Rice</name>
    <dbReference type="NCBI Taxonomy" id="39947"/>
    <lineage>
        <taxon>Eukaryota</taxon>
        <taxon>Viridiplantae</taxon>
        <taxon>Streptophyta</taxon>
        <taxon>Embryophyta</taxon>
        <taxon>Tracheophyta</taxon>
        <taxon>Spermatophyta</taxon>
        <taxon>Magnoliopsida</taxon>
        <taxon>Liliopsida</taxon>
        <taxon>Poales</taxon>
        <taxon>Poaceae</taxon>
        <taxon>BOP clade</taxon>
        <taxon>Oryzoideae</taxon>
        <taxon>Oryzeae</taxon>
        <taxon>Oryzinae</taxon>
        <taxon>Oryza</taxon>
        <taxon>Oryza sativa</taxon>
    </lineage>
</organism>
<protein>
    <submittedName>
        <fullName evidence="2">Os09g0323601 protein</fullName>
    </submittedName>
</protein>
<accession>A0A0P0XK23</accession>
<dbReference type="Proteomes" id="UP000059680">
    <property type="component" value="Chromosome 9"/>
</dbReference>